<organism evidence="3 4">
    <name type="scientific">Lasius platythorax</name>
    <dbReference type="NCBI Taxonomy" id="488582"/>
    <lineage>
        <taxon>Eukaryota</taxon>
        <taxon>Metazoa</taxon>
        <taxon>Ecdysozoa</taxon>
        <taxon>Arthropoda</taxon>
        <taxon>Hexapoda</taxon>
        <taxon>Insecta</taxon>
        <taxon>Pterygota</taxon>
        <taxon>Neoptera</taxon>
        <taxon>Endopterygota</taxon>
        <taxon>Hymenoptera</taxon>
        <taxon>Apocrita</taxon>
        <taxon>Aculeata</taxon>
        <taxon>Formicoidea</taxon>
        <taxon>Formicidae</taxon>
        <taxon>Formicinae</taxon>
        <taxon>Lasius</taxon>
        <taxon>Lasius</taxon>
    </lineage>
</organism>
<feature type="region of interest" description="Disordered" evidence="2">
    <location>
        <begin position="189"/>
        <end position="242"/>
    </location>
</feature>
<evidence type="ECO:0000256" key="1">
    <source>
        <dbReference type="SAM" id="Coils"/>
    </source>
</evidence>
<sequence length="277" mass="31305">MYISDVESGHRTVFEGSPSETQEDTENKTSNKRIILSQKRKRKRKSPPLILDTSEEELDSPELRDKRDRAIADELRNIKEMTTTSLADLLISWINECEGVRRISTSFKGELSGKLRDRLTRMRIGVTALGYKATPEYDAATLKIDNDILHIKLEDLQKQNDDLRKEMAKLKSSIEQLTTATSTMVNSMVHHTTQTSPPVSPLPPRGKPLPQRESKKVQSKSHSTTKTSERLSPVRRPPIKGQVALLPERTTNLLPAAELIPPGRPKEDVLDELIRDL</sequence>
<keyword evidence="1" id="KW-0175">Coiled coil</keyword>
<dbReference type="AlphaFoldDB" id="A0AAV2MWA4"/>
<feature type="compositionally biased region" description="Pro residues" evidence="2">
    <location>
        <begin position="198"/>
        <end position="207"/>
    </location>
</feature>
<evidence type="ECO:0008006" key="5">
    <source>
        <dbReference type="Google" id="ProtNLM"/>
    </source>
</evidence>
<keyword evidence="4" id="KW-1185">Reference proteome</keyword>
<feature type="region of interest" description="Disordered" evidence="2">
    <location>
        <begin position="1"/>
        <end position="62"/>
    </location>
</feature>
<dbReference type="Proteomes" id="UP001497644">
    <property type="component" value="Unassembled WGS sequence"/>
</dbReference>
<evidence type="ECO:0000256" key="2">
    <source>
        <dbReference type="SAM" id="MobiDB-lite"/>
    </source>
</evidence>
<reference evidence="3" key="1">
    <citation type="submission" date="2024-04" db="EMBL/GenBank/DDBJ databases">
        <authorList>
            <consortium name="Molecular Ecology Group"/>
        </authorList>
    </citation>
    <scope>NUCLEOTIDE SEQUENCE</scope>
</reference>
<gene>
    <name evidence="3" type="ORF">LPLAT_LOCUS3479</name>
</gene>
<name>A0AAV2MWA4_9HYME</name>
<protein>
    <recommendedName>
        <fullName evidence="5">Gag-like protein</fullName>
    </recommendedName>
</protein>
<accession>A0AAV2MWA4</accession>
<comment type="caution">
    <text evidence="3">The sequence shown here is derived from an EMBL/GenBank/DDBJ whole genome shotgun (WGS) entry which is preliminary data.</text>
</comment>
<proteinExistence type="predicted"/>
<feature type="coiled-coil region" evidence="1">
    <location>
        <begin position="139"/>
        <end position="180"/>
    </location>
</feature>
<evidence type="ECO:0000313" key="4">
    <source>
        <dbReference type="Proteomes" id="UP001497644"/>
    </source>
</evidence>
<evidence type="ECO:0000313" key="3">
    <source>
        <dbReference type="EMBL" id="CAL1671639.1"/>
    </source>
</evidence>
<dbReference type="EMBL" id="CAXIPU020000287">
    <property type="protein sequence ID" value="CAL1671639.1"/>
    <property type="molecule type" value="Genomic_DNA"/>
</dbReference>